<evidence type="ECO:0000256" key="5">
    <source>
        <dbReference type="ARBA" id="ARBA00022840"/>
    </source>
</evidence>
<comment type="similarity">
    <text evidence="1">Belongs to the ABC transporter superfamily.</text>
</comment>
<proteinExistence type="inferred from homology"/>
<dbReference type="PANTHER" id="PTHR42711:SF5">
    <property type="entry name" value="ABC TRANSPORTER ATP-BINDING PROTEIN NATA"/>
    <property type="match status" value="1"/>
</dbReference>
<evidence type="ECO:0000313" key="9">
    <source>
        <dbReference type="Proteomes" id="UP000235925"/>
    </source>
</evidence>
<dbReference type="GO" id="GO:0005524">
    <property type="term" value="F:ATP binding"/>
    <property type="evidence" value="ECO:0007669"/>
    <property type="project" value="UniProtKB-KW"/>
</dbReference>
<feature type="compositionally biased region" description="Low complexity" evidence="6">
    <location>
        <begin position="269"/>
        <end position="289"/>
    </location>
</feature>
<dbReference type="Pfam" id="PF00005">
    <property type="entry name" value="ABC_tran"/>
    <property type="match status" value="1"/>
</dbReference>
<dbReference type="EMBL" id="POUN01000004">
    <property type="protein sequence ID" value="PNF80206.1"/>
    <property type="molecule type" value="Genomic_DNA"/>
</dbReference>
<dbReference type="PROSITE" id="PS50893">
    <property type="entry name" value="ABC_TRANSPORTER_2"/>
    <property type="match status" value="1"/>
</dbReference>
<protein>
    <submittedName>
        <fullName evidence="8">ABC transporter ATP-binding protein</fullName>
    </submittedName>
</protein>
<dbReference type="InterPro" id="IPR003439">
    <property type="entry name" value="ABC_transporter-like_ATP-bd"/>
</dbReference>
<dbReference type="Proteomes" id="UP000235925">
    <property type="component" value="Unassembled WGS sequence"/>
</dbReference>
<dbReference type="SMART" id="SM00382">
    <property type="entry name" value="AAA"/>
    <property type="match status" value="1"/>
</dbReference>
<evidence type="ECO:0000256" key="2">
    <source>
        <dbReference type="ARBA" id="ARBA00022448"/>
    </source>
</evidence>
<keyword evidence="2" id="KW-0813">Transport</keyword>
<reference evidence="8 9" key="1">
    <citation type="submission" date="2018-01" db="EMBL/GenBank/DDBJ databases">
        <title>Denitrification phenotypes of diverse strains of Pseudomonas stutzeri.</title>
        <authorList>
            <person name="Milligan D.A."/>
            <person name="Bergaust L."/>
            <person name="Bakken L.R."/>
            <person name="Frostegard A."/>
        </authorList>
    </citation>
    <scope>NUCLEOTIDE SEQUENCE [LARGE SCALE GENOMIC DNA]</scope>
    <source>
        <strain evidence="8 9">KC</strain>
    </source>
</reference>
<dbReference type="AlphaFoldDB" id="A0A2N8S0U1"/>
<feature type="region of interest" description="Disordered" evidence="6">
    <location>
        <begin position="267"/>
        <end position="298"/>
    </location>
</feature>
<dbReference type="InterPro" id="IPR003593">
    <property type="entry name" value="AAA+_ATPase"/>
</dbReference>
<dbReference type="PANTHER" id="PTHR42711">
    <property type="entry name" value="ABC TRANSPORTER ATP-BINDING PROTEIN"/>
    <property type="match status" value="1"/>
</dbReference>
<evidence type="ECO:0000313" key="8">
    <source>
        <dbReference type="EMBL" id="PNF80206.1"/>
    </source>
</evidence>
<keyword evidence="4" id="KW-0547">Nucleotide-binding</keyword>
<feature type="domain" description="ABC transporter" evidence="7">
    <location>
        <begin position="4"/>
        <end position="234"/>
    </location>
</feature>
<name>A0A2N8S0U1_STUST</name>
<evidence type="ECO:0000259" key="7">
    <source>
        <dbReference type="PROSITE" id="PS50893"/>
    </source>
</evidence>
<sequence length="298" mass="32082">MNALEVSDVGFAYGARRALDGVSFTAAQGRFTALLGPNGAGKSTLIALLTRLYDLQHGQIRIAGFGLREAPRKALARLGVVFQQSTLDLDLTVEQNLRYHAALHGMPRAVATERIEVELQRQQLGERRRSKVRELNGGHRRRVEIARALLHRPDLLLLDEASAGLDPASRQSLNQHVRMLCQEQGMSVLWTTHLLDEVHADDDLLVLNRGRLVAQGSVASVALDGEDLAASFARLTGDATQVSTSTSPTLQRASTAPCFAEAASLPVNASAPETATPEADPAAARRPSAPLNPGRETL</sequence>
<gene>
    <name evidence="8" type="ORF">CXK92_16480</name>
</gene>
<dbReference type="RefSeq" id="WP_102826090.1">
    <property type="nucleotide sequence ID" value="NZ_CP139348.1"/>
</dbReference>
<dbReference type="GO" id="GO:0016887">
    <property type="term" value="F:ATP hydrolysis activity"/>
    <property type="evidence" value="ECO:0007669"/>
    <property type="project" value="InterPro"/>
</dbReference>
<dbReference type="Gene3D" id="3.40.50.300">
    <property type="entry name" value="P-loop containing nucleotide triphosphate hydrolases"/>
    <property type="match status" value="1"/>
</dbReference>
<comment type="caution">
    <text evidence="8">The sequence shown here is derived from an EMBL/GenBank/DDBJ whole genome shotgun (WGS) entry which is preliminary data.</text>
</comment>
<evidence type="ECO:0000256" key="1">
    <source>
        <dbReference type="ARBA" id="ARBA00005417"/>
    </source>
</evidence>
<dbReference type="InterPro" id="IPR050763">
    <property type="entry name" value="ABC_transporter_ATP-binding"/>
</dbReference>
<keyword evidence="3" id="KW-0536">Nodulation</keyword>
<accession>A0A2N8S0U1</accession>
<dbReference type="OrthoDB" id="9775490at2"/>
<dbReference type="NCBIfam" id="TIGR03864">
    <property type="entry name" value="PQQ_ABC_ATP"/>
    <property type="match status" value="1"/>
</dbReference>
<evidence type="ECO:0000256" key="4">
    <source>
        <dbReference type="ARBA" id="ARBA00022741"/>
    </source>
</evidence>
<evidence type="ECO:0000256" key="3">
    <source>
        <dbReference type="ARBA" id="ARBA00022458"/>
    </source>
</evidence>
<dbReference type="SUPFAM" id="SSF52540">
    <property type="entry name" value="P-loop containing nucleoside triphosphate hydrolases"/>
    <property type="match status" value="1"/>
</dbReference>
<organism evidence="8 9">
    <name type="scientific">Stutzerimonas stutzeri</name>
    <name type="common">Pseudomonas stutzeri</name>
    <dbReference type="NCBI Taxonomy" id="316"/>
    <lineage>
        <taxon>Bacteria</taxon>
        <taxon>Pseudomonadati</taxon>
        <taxon>Pseudomonadota</taxon>
        <taxon>Gammaproteobacteria</taxon>
        <taxon>Pseudomonadales</taxon>
        <taxon>Pseudomonadaceae</taxon>
        <taxon>Stutzerimonas</taxon>
    </lineage>
</organism>
<dbReference type="InterPro" id="IPR027417">
    <property type="entry name" value="P-loop_NTPase"/>
</dbReference>
<keyword evidence="5 8" id="KW-0067">ATP-binding</keyword>
<evidence type="ECO:0000256" key="6">
    <source>
        <dbReference type="SAM" id="MobiDB-lite"/>
    </source>
</evidence>
<dbReference type="InterPro" id="IPR022467">
    <property type="entry name" value="ABC_transprt_ATP-bd_su_PQQ"/>
</dbReference>